<comment type="caution">
    <text evidence="1">The sequence shown here is derived from an EMBL/GenBank/DDBJ whole genome shotgun (WGS) entry which is preliminary data.</text>
</comment>
<protein>
    <submittedName>
        <fullName evidence="1">Uncharacterized protein</fullName>
    </submittedName>
</protein>
<dbReference type="Proteomes" id="UP001159363">
    <property type="component" value="Chromosome 1"/>
</dbReference>
<evidence type="ECO:0000313" key="2">
    <source>
        <dbReference type="Proteomes" id="UP001159363"/>
    </source>
</evidence>
<gene>
    <name evidence="1" type="ORF">PR048_000869</name>
</gene>
<evidence type="ECO:0000313" key="1">
    <source>
        <dbReference type="EMBL" id="KAJ8895533.1"/>
    </source>
</evidence>
<organism evidence="1 2">
    <name type="scientific">Dryococelus australis</name>
    <dbReference type="NCBI Taxonomy" id="614101"/>
    <lineage>
        <taxon>Eukaryota</taxon>
        <taxon>Metazoa</taxon>
        <taxon>Ecdysozoa</taxon>
        <taxon>Arthropoda</taxon>
        <taxon>Hexapoda</taxon>
        <taxon>Insecta</taxon>
        <taxon>Pterygota</taxon>
        <taxon>Neoptera</taxon>
        <taxon>Polyneoptera</taxon>
        <taxon>Phasmatodea</taxon>
        <taxon>Verophasmatodea</taxon>
        <taxon>Anareolatae</taxon>
        <taxon>Phasmatidae</taxon>
        <taxon>Eurycanthinae</taxon>
        <taxon>Dryococelus</taxon>
    </lineage>
</organism>
<sequence>MSFTNDFCFNQRHQGEGDSLNHFLMDCRRLVKNCYYEKAEPQEEKMLVIVVVQGIRDNSVREDILRMDNTYFEKVAEYGRGVELSKARAQKFEDKTRVVQEAGASVVDSVEDLFS</sequence>
<reference evidence="1 2" key="1">
    <citation type="submission" date="2023-02" db="EMBL/GenBank/DDBJ databases">
        <title>LHISI_Scaffold_Assembly.</title>
        <authorList>
            <person name="Stuart O.P."/>
            <person name="Cleave R."/>
            <person name="Magrath M.J.L."/>
            <person name="Mikheyev A.S."/>
        </authorList>
    </citation>
    <scope>NUCLEOTIDE SEQUENCE [LARGE SCALE GENOMIC DNA]</scope>
    <source>
        <strain evidence="1">Daus_M_001</strain>
        <tissue evidence="1">Leg muscle</tissue>
    </source>
</reference>
<name>A0ABQ9IFS7_9NEOP</name>
<accession>A0ABQ9IFS7</accession>
<proteinExistence type="predicted"/>
<keyword evidence="2" id="KW-1185">Reference proteome</keyword>
<dbReference type="EMBL" id="JARBHB010000001">
    <property type="protein sequence ID" value="KAJ8895533.1"/>
    <property type="molecule type" value="Genomic_DNA"/>
</dbReference>